<evidence type="ECO:0000256" key="4">
    <source>
        <dbReference type="ARBA" id="ARBA00023163"/>
    </source>
</evidence>
<dbReference type="InterPro" id="IPR000551">
    <property type="entry name" value="MerR-type_HTH_dom"/>
</dbReference>
<dbReference type="InterPro" id="IPR029442">
    <property type="entry name" value="GyrI-like"/>
</dbReference>
<gene>
    <name evidence="6" type="ORF">D1831_12810</name>
</gene>
<organism evidence="6 7">
    <name type="scientific">Lactiplantibacillus garii</name>
    <dbReference type="NCBI Taxonomy" id="2306423"/>
    <lineage>
        <taxon>Bacteria</taxon>
        <taxon>Bacillati</taxon>
        <taxon>Bacillota</taxon>
        <taxon>Bacilli</taxon>
        <taxon>Lactobacillales</taxon>
        <taxon>Lactobacillaceae</taxon>
        <taxon>Lactiplantibacillus</taxon>
    </lineage>
</organism>
<dbReference type="RefSeq" id="WP_125073262.1">
    <property type="nucleotide sequence ID" value="NZ_QWZQ01000057.1"/>
</dbReference>
<dbReference type="InterPro" id="IPR011256">
    <property type="entry name" value="Reg_factor_effector_dom_sf"/>
</dbReference>
<dbReference type="CDD" id="cd01107">
    <property type="entry name" value="HTH_BmrR"/>
    <property type="match status" value="1"/>
</dbReference>
<dbReference type="AlphaFoldDB" id="A0A3R8J5V0"/>
<dbReference type="InterPro" id="IPR009061">
    <property type="entry name" value="DNA-bd_dom_put_sf"/>
</dbReference>
<dbReference type="GO" id="GO:0003677">
    <property type="term" value="F:DNA binding"/>
    <property type="evidence" value="ECO:0007669"/>
    <property type="project" value="UniProtKB-KW"/>
</dbReference>
<proteinExistence type="predicted"/>
<dbReference type="Gene3D" id="1.10.1660.10">
    <property type="match status" value="1"/>
</dbReference>
<sequence length="273" mass="30717">MQLDFSIGQLAQLFDVPVPTLRYYDQIGLLTPARVDPASHYRYYGSEQFERLSTIKYFRALGVPLAQIKDFFAARELPKLEAMLSSQQRVVQQRLRTLNAIDQRLQNRLRQVQAAQTAPLGRTLLVNLPPRAMVALQHAYRPQDDIELVIAKLRAQFGLTESIFLGKVALLLSATDLAADQFDRYAGICLLFEPGESRPEQSGQLPAGDYAQLTFRGTHADAAPYYQQLKADCQRQGWRLNGDAVETALIDYGITDDVKQSVTRIQVPIVKHA</sequence>
<evidence type="ECO:0000256" key="2">
    <source>
        <dbReference type="ARBA" id="ARBA00023015"/>
    </source>
</evidence>
<name>A0A3R8J5V0_9LACO</name>
<evidence type="ECO:0000313" key="6">
    <source>
        <dbReference type="EMBL" id="RRK09423.1"/>
    </source>
</evidence>
<feature type="domain" description="HTH merR-type" evidence="5">
    <location>
        <begin position="4"/>
        <end position="74"/>
    </location>
</feature>
<dbReference type="InterPro" id="IPR047057">
    <property type="entry name" value="MerR_fam"/>
</dbReference>
<dbReference type="PANTHER" id="PTHR30204:SF69">
    <property type="entry name" value="MERR-FAMILY TRANSCRIPTIONAL REGULATOR"/>
    <property type="match status" value="1"/>
</dbReference>
<dbReference type="PROSITE" id="PS50937">
    <property type="entry name" value="HTH_MERR_2"/>
    <property type="match status" value="1"/>
</dbReference>
<evidence type="ECO:0000256" key="3">
    <source>
        <dbReference type="ARBA" id="ARBA00023125"/>
    </source>
</evidence>
<dbReference type="SUPFAM" id="SSF55136">
    <property type="entry name" value="Probable bacterial effector-binding domain"/>
    <property type="match status" value="1"/>
</dbReference>
<comment type="caution">
    <text evidence="6">The sequence shown here is derived from an EMBL/GenBank/DDBJ whole genome shotgun (WGS) entry which is preliminary data.</text>
</comment>
<dbReference type="SMART" id="SM00422">
    <property type="entry name" value="HTH_MERR"/>
    <property type="match status" value="1"/>
</dbReference>
<protein>
    <submittedName>
        <fullName evidence="6">MerR family transcriptional regulator</fullName>
    </submittedName>
</protein>
<accession>A0A3R8J5V0</accession>
<evidence type="ECO:0000313" key="7">
    <source>
        <dbReference type="Proteomes" id="UP000283633"/>
    </source>
</evidence>
<dbReference type="OrthoDB" id="9773308at2"/>
<dbReference type="GO" id="GO:0003700">
    <property type="term" value="F:DNA-binding transcription factor activity"/>
    <property type="evidence" value="ECO:0007669"/>
    <property type="project" value="InterPro"/>
</dbReference>
<evidence type="ECO:0000259" key="5">
    <source>
        <dbReference type="PROSITE" id="PS50937"/>
    </source>
</evidence>
<keyword evidence="4" id="KW-0804">Transcription</keyword>
<keyword evidence="7" id="KW-1185">Reference proteome</keyword>
<evidence type="ECO:0000256" key="1">
    <source>
        <dbReference type="ARBA" id="ARBA00022491"/>
    </source>
</evidence>
<dbReference type="Pfam" id="PF13411">
    <property type="entry name" value="MerR_1"/>
    <property type="match status" value="1"/>
</dbReference>
<dbReference type="Pfam" id="PF06445">
    <property type="entry name" value="GyrI-like"/>
    <property type="match status" value="1"/>
</dbReference>
<keyword evidence="1" id="KW-0678">Repressor</keyword>
<dbReference type="SMART" id="SM00871">
    <property type="entry name" value="AraC_E_bind"/>
    <property type="match status" value="1"/>
</dbReference>
<dbReference type="EMBL" id="QWZQ01000057">
    <property type="protein sequence ID" value="RRK09423.1"/>
    <property type="molecule type" value="Genomic_DNA"/>
</dbReference>
<keyword evidence="3" id="KW-0238">DNA-binding</keyword>
<keyword evidence="2" id="KW-0805">Transcription regulation</keyword>
<dbReference type="Proteomes" id="UP000283633">
    <property type="component" value="Unassembled WGS sequence"/>
</dbReference>
<dbReference type="SUPFAM" id="SSF46955">
    <property type="entry name" value="Putative DNA-binding domain"/>
    <property type="match status" value="1"/>
</dbReference>
<dbReference type="Gene3D" id="3.20.80.10">
    <property type="entry name" value="Regulatory factor, effector binding domain"/>
    <property type="match status" value="1"/>
</dbReference>
<dbReference type="PANTHER" id="PTHR30204">
    <property type="entry name" value="REDOX-CYCLING DRUG-SENSING TRANSCRIPTIONAL ACTIVATOR SOXR"/>
    <property type="match status" value="1"/>
</dbReference>
<reference evidence="6 7" key="1">
    <citation type="submission" date="2018-08" db="EMBL/GenBank/DDBJ databases">
        <title>Genome Lactobacillus garii FI11369.</title>
        <authorList>
            <person name="Diaz M."/>
            <person name="Narbad A."/>
        </authorList>
    </citation>
    <scope>NUCLEOTIDE SEQUENCE [LARGE SCALE GENOMIC DNA]</scope>
    <source>
        <strain evidence="6 7">FI11369</strain>
    </source>
</reference>
<dbReference type="InterPro" id="IPR010499">
    <property type="entry name" value="AraC_E-bd"/>
</dbReference>